<evidence type="ECO:0000259" key="2">
    <source>
        <dbReference type="Pfam" id="PF00496"/>
    </source>
</evidence>
<reference evidence="4 5" key="1">
    <citation type="submission" date="2014-09" db="EMBL/GenBank/DDBJ databases">
        <title>Vibrio maritimus JCM 19235. (C45) whole genome shotgun sequence.</title>
        <authorList>
            <person name="Sawabe T."/>
            <person name="Meirelles P."/>
            <person name="Nakanishi M."/>
            <person name="Sayaka M."/>
            <person name="Hattori M."/>
            <person name="Ohkuma M."/>
        </authorList>
    </citation>
    <scope>NUCLEOTIDE SEQUENCE [LARGE SCALE GENOMIC DNA]</scope>
    <source>
        <strain evidence="5">JCM19235</strain>
    </source>
</reference>
<evidence type="ECO:0000313" key="4">
    <source>
        <dbReference type="EMBL" id="GAL22789.1"/>
    </source>
</evidence>
<gene>
    <name evidence="4" type="ORF">JCM19235_4747</name>
</gene>
<dbReference type="Pfam" id="PF00496">
    <property type="entry name" value="SBP_bac_5"/>
    <property type="match status" value="1"/>
</dbReference>
<dbReference type="GO" id="GO:0003677">
    <property type="term" value="F:DNA binding"/>
    <property type="evidence" value="ECO:0007669"/>
    <property type="project" value="UniProtKB-KW"/>
</dbReference>
<dbReference type="Pfam" id="PF12793">
    <property type="entry name" value="SgrR_N"/>
    <property type="match status" value="1"/>
</dbReference>
<dbReference type="InterPro" id="IPR025370">
    <property type="entry name" value="SgrR_HTH_N"/>
</dbReference>
<dbReference type="AlphaFoldDB" id="A0A090S8D5"/>
<evidence type="ECO:0000313" key="5">
    <source>
        <dbReference type="Proteomes" id="UP000029228"/>
    </source>
</evidence>
<comment type="caution">
    <text evidence="4">The sequence shown here is derived from an EMBL/GenBank/DDBJ whole genome shotgun (WGS) entry which is preliminary data.</text>
</comment>
<sequence>MESINLYRYYERLIKFEVSVEYAVTLADVADTMATSPRHARSVLKQMTELSWIAWLPKVGRNQRSTLIKKLDRSDVKKLIATEWLKQSKYDRALEFLDNDQSTFGQLLQQTAGAQINEGSVHVQLTYNRSFARLAPNVPHRNSERFLVRQVHACLVSMSRDGALKPDIAHHWEADERFRKWSFYIRPSVYFHDGTRVNAESIATLLMQLKERDYYRSELTHLESVEVNHALGFTVSLSRSDRGFAALLSDLKYSIQPPQQLEGSDLNVVGCGVFSLADQSSSLLNLSANERYHGLRSLTDHVSIWSVSAHSQHSNGYSLKNPASCEQALVSGSRVNEPYSKKVISHPEIDLEKEALSSTTSRARIEDGCMFMIFNQAKPSLSFAQRSWLSQMLSGEKVWQQLVRNQDTFGAEFASSFFPFWHNVKRIHNRAVALPRELTIAYYNHPGILRSAKAVQQILEAEDIEVTLNLYDFDEFVGKATREPFDEDIVMSSLNLDDNRQVSALLFFLSDPVLHAGIGEDVSIWLRAEINKIRADCRPENYLTELEQIGSLLIHEGIVSPMFHHRQTLSFQGILKGVEITTWGWPQIRDVWSAD</sequence>
<name>A0A090S8D5_9VIBR</name>
<dbReference type="Proteomes" id="UP000029228">
    <property type="component" value="Unassembled WGS sequence"/>
</dbReference>
<dbReference type="STRING" id="990268.JCM19235_4747"/>
<feature type="domain" description="Transcriptional regulator SgrR N-terminal HTH" evidence="3">
    <location>
        <begin position="6"/>
        <end position="119"/>
    </location>
</feature>
<dbReference type="EMBL" id="BBMR01000015">
    <property type="protein sequence ID" value="GAL22789.1"/>
    <property type="molecule type" value="Genomic_DNA"/>
</dbReference>
<feature type="domain" description="Solute-binding protein family 5" evidence="2">
    <location>
        <begin position="164"/>
        <end position="308"/>
    </location>
</feature>
<dbReference type="InterPro" id="IPR000914">
    <property type="entry name" value="SBP_5_dom"/>
</dbReference>
<dbReference type="InterPro" id="IPR039424">
    <property type="entry name" value="SBP_5"/>
</dbReference>
<keyword evidence="5" id="KW-1185">Reference proteome</keyword>
<dbReference type="GO" id="GO:0015833">
    <property type="term" value="P:peptide transport"/>
    <property type="evidence" value="ECO:0007669"/>
    <property type="project" value="TreeGrafter"/>
</dbReference>
<dbReference type="SUPFAM" id="SSF53850">
    <property type="entry name" value="Periplasmic binding protein-like II"/>
    <property type="match status" value="1"/>
</dbReference>
<organism evidence="4 5">
    <name type="scientific">Vibrio maritimus</name>
    <dbReference type="NCBI Taxonomy" id="990268"/>
    <lineage>
        <taxon>Bacteria</taxon>
        <taxon>Pseudomonadati</taxon>
        <taxon>Pseudomonadota</taxon>
        <taxon>Gammaproteobacteria</taxon>
        <taxon>Vibrionales</taxon>
        <taxon>Vibrionaceae</taxon>
        <taxon>Vibrio</taxon>
    </lineage>
</organism>
<protein>
    <submittedName>
        <fullName evidence="4">Putative transport protein</fullName>
    </submittedName>
</protein>
<keyword evidence="1" id="KW-0238">DNA-binding</keyword>
<dbReference type="Gene3D" id="3.40.190.10">
    <property type="entry name" value="Periplasmic binding protein-like II"/>
    <property type="match status" value="1"/>
</dbReference>
<evidence type="ECO:0000256" key="1">
    <source>
        <dbReference type="ARBA" id="ARBA00023125"/>
    </source>
</evidence>
<accession>A0A090S8D5</accession>
<evidence type="ECO:0000259" key="3">
    <source>
        <dbReference type="Pfam" id="PF12793"/>
    </source>
</evidence>
<dbReference type="PANTHER" id="PTHR30290">
    <property type="entry name" value="PERIPLASMIC BINDING COMPONENT OF ABC TRANSPORTER"/>
    <property type="match status" value="1"/>
</dbReference>
<dbReference type="PANTHER" id="PTHR30290:SF72">
    <property type="entry name" value="HTH-TYPE TRANSCRIPTIONAL REGULATOR SGRR"/>
    <property type="match status" value="1"/>
</dbReference>
<dbReference type="GO" id="GO:1904680">
    <property type="term" value="F:peptide transmembrane transporter activity"/>
    <property type="evidence" value="ECO:0007669"/>
    <property type="project" value="TreeGrafter"/>
</dbReference>
<proteinExistence type="predicted"/>